<evidence type="ECO:0000259" key="10">
    <source>
        <dbReference type="Pfam" id="PF02875"/>
    </source>
</evidence>
<dbReference type="FunFam" id="3.40.1190.10:FF:000004">
    <property type="entry name" value="Dihydrofolate synthase/folylpolyglutamate synthase"/>
    <property type="match status" value="1"/>
</dbReference>
<dbReference type="Gene3D" id="3.90.190.20">
    <property type="entry name" value="Mur ligase, C-terminal domain"/>
    <property type="match status" value="1"/>
</dbReference>
<dbReference type="GO" id="GO:0046656">
    <property type="term" value="P:folic acid biosynthetic process"/>
    <property type="evidence" value="ECO:0007669"/>
    <property type="project" value="UniProtKB-KW"/>
</dbReference>
<dbReference type="GO" id="GO:0004326">
    <property type="term" value="F:tetrahydrofolylpolyglutamate synthase activity"/>
    <property type="evidence" value="ECO:0007669"/>
    <property type="project" value="UniProtKB-EC"/>
</dbReference>
<dbReference type="EC" id="6.3.2.17" evidence="12"/>
<evidence type="ECO:0000256" key="4">
    <source>
        <dbReference type="ARBA" id="ARBA00022598"/>
    </source>
</evidence>
<proteinExistence type="inferred from homology"/>
<gene>
    <name evidence="12" type="ORF">MNBD_GAMMA22-604</name>
</gene>
<dbReference type="GO" id="GO:0005524">
    <property type="term" value="F:ATP binding"/>
    <property type="evidence" value="ECO:0007669"/>
    <property type="project" value="UniProtKB-KW"/>
</dbReference>
<dbReference type="InterPro" id="IPR036615">
    <property type="entry name" value="Mur_ligase_C_dom_sf"/>
</dbReference>
<evidence type="ECO:0000256" key="5">
    <source>
        <dbReference type="ARBA" id="ARBA00022723"/>
    </source>
</evidence>
<dbReference type="PROSITE" id="PS01011">
    <property type="entry name" value="FOLYLPOLYGLU_SYNT_1"/>
    <property type="match status" value="1"/>
</dbReference>
<comment type="subunit">
    <text evidence="3">Monomer.</text>
</comment>
<dbReference type="PIRSF" id="PIRSF001563">
    <property type="entry name" value="Folylpolyglu_synth"/>
    <property type="match status" value="1"/>
</dbReference>
<evidence type="ECO:0000256" key="9">
    <source>
        <dbReference type="ARBA" id="ARBA00022909"/>
    </source>
</evidence>
<dbReference type="SUPFAM" id="SSF53623">
    <property type="entry name" value="MurD-like peptide ligases, catalytic domain"/>
    <property type="match status" value="1"/>
</dbReference>
<evidence type="ECO:0000256" key="2">
    <source>
        <dbReference type="ARBA" id="ARBA00008276"/>
    </source>
</evidence>
<dbReference type="PANTHER" id="PTHR11136">
    <property type="entry name" value="FOLYLPOLYGLUTAMATE SYNTHASE-RELATED"/>
    <property type="match status" value="1"/>
</dbReference>
<protein>
    <submittedName>
        <fullName evidence="12">Dihydrofolate synthase @ Folylpolyglutamate synthase</fullName>
        <ecNumber evidence="12">6.3.2.12</ecNumber>
        <ecNumber evidence="12">6.3.2.17</ecNumber>
    </submittedName>
</protein>
<keyword evidence="5" id="KW-0479">Metal-binding</keyword>
<dbReference type="AlphaFoldDB" id="A0A3B1A010"/>
<evidence type="ECO:0000313" key="12">
    <source>
        <dbReference type="EMBL" id="VAW93062.1"/>
    </source>
</evidence>
<feature type="domain" description="Mur ligase C-terminal" evidence="10">
    <location>
        <begin position="287"/>
        <end position="409"/>
    </location>
</feature>
<accession>A0A3B1A010</accession>
<dbReference type="EMBL" id="UOFS01000013">
    <property type="protein sequence ID" value="VAW93062.1"/>
    <property type="molecule type" value="Genomic_DNA"/>
</dbReference>
<evidence type="ECO:0000256" key="3">
    <source>
        <dbReference type="ARBA" id="ARBA00011245"/>
    </source>
</evidence>
<feature type="domain" description="Mur ligase central" evidence="11">
    <location>
        <begin position="47"/>
        <end position="261"/>
    </location>
</feature>
<dbReference type="InterPro" id="IPR018109">
    <property type="entry name" value="Folylpolyglutamate_synth_CS"/>
</dbReference>
<comment type="cofactor">
    <cofactor evidence="1">
        <name>Mg(2+)</name>
        <dbReference type="ChEBI" id="CHEBI:18420"/>
    </cofactor>
</comment>
<dbReference type="PANTHER" id="PTHR11136:SF0">
    <property type="entry name" value="DIHYDROFOLATE SYNTHETASE-RELATED"/>
    <property type="match status" value="1"/>
</dbReference>
<organism evidence="12">
    <name type="scientific">hydrothermal vent metagenome</name>
    <dbReference type="NCBI Taxonomy" id="652676"/>
    <lineage>
        <taxon>unclassified sequences</taxon>
        <taxon>metagenomes</taxon>
        <taxon>ecological metagenomes</taxon>
    </lineage>
</organism>
<dbReference type="InterPro" id="IPR036565">
    <property type="entry name" value="Mur-like_cat_sf"/>
</dbReference>
<sequence>MRFNTLSQWLSWQETCHPSEVDLGLERVLTVYQRLTTKPVAKTVISVAGTNGKGSSICFMESILRSAGYSVASYTSPHLFHYNERININGIAVSDQTLCEVFDRIDQARADISITYFEFGTLAALLLIAEQNLDIAILEVGLGGRLDAVNIIDADLALITAIDVDHEAWLGNDKELIAIEKAGIMRNQKPVICSDACAPKSIAASANKINAYLYNLDSEFKYNINDLSWDWHGQSQVRYSLPFLPIKGKHQYNNIAGVLMVLELLNQEYPVTQNQLREGILSSSIHGRLENIPGKITTIVDVAHNPQSTRALAAYLSENVCSGKVRIVTAMMADKNIPAMVKELTNKCTAWYVTDLINERAISANSLINIINKVDIESHCFAHTTAQQAYQHAIDDSQENDQIVIFGSFYLIHELQGELFRTRELS</sequence>
<keyword evidence="7" id="KW-0067">ATP-binding</keyword>
<keyword evidence="8" id="KW-0460">Magnesium</keyword>
<evidence type="ECO:0000256" key="7">
    <source>
        <dbReference type="ARBA" id="ARBA00022840"/>
    </source>
</evidence>
<dbReference type="InterPro" id="IPR004101">
    <property type="entry name" value="Mur_ligase_C"/>
</dbReference>
<dbReference type="Pfam" id="PF08245">
    <property type="entry name" value="Mur_ligase_M"/>
    <property type="match status" value="1"/>
</dbReference>
<keyword evidence="9" id="KW-0289">Folate biosynthesis</keyword>
<evidence type="ECO:0000256" key="8">
    <source>
        <dbReference type="ARBA" id="ARBA00022842"/>
    </source>
</evidence>
<dbReference type="GO" id="GO:0008841">
    <property type="term" value="F:dihydrofolate synthase activity"/>
    <property type="evidence" value="ECO:0007669"/>
    <property type="project" value="UniProtKB-EC"/>
</dbReference>
<dbReference type="Gene3D" id="3.40.1190.10">
    <property type="entry name" value="Mur-like, catalytic domain"/>
    <property type="match status" value="1"/>
</dbReference>
<evidence type="ECO:0000256" key="6">
    <source>
        <dbReference type="ARBA" id="ARBA00022741"/>
    </source>
</evidence>
<dbReference type="GO" id="GO:0005737">
    <property type="term" value="C:cytoplasm"/>
    <property type="evidence" value="ECO:0007669"/>
    <property type="project" value="TreeGrafter"/>
</dbReference>
<dbReference type="InterPro" id="IPR013221">
    <property type="entry name" value="Mur_ligase_cen"/>
</dbReference>
<name>A0A3B1A010_9ZZZZ</name>
<dbReference type="InterPro" id="IPR001645">
    <property type="entry name" value="Folylpolyglutamate_synth"/>
</dbReference>
<keyword evidence="4 12" id="KW-0436">Ligase</keyword>
<dbReference type="EC" id="6.3.2.12" evidence="12"/>
<dbReference type="NCBIfam" id="TIGR01499">
    <property type="entry name" value="folC"/>
    <property type="match status" value="1"/>
</dbReference>
<dbReference type="GO" id="GO:0046872">
    <property type="term" value="F:metal ion binding"/>
    <property type="evidence" value="ECO:0007669"/>
    <property type="project" value="UniProtKB-KW"/>
</dbReference>
<dbReference type="Pfam" id="PF02875">
    <property type="entry name" value="Mur_ligase_C"/>
    <property type="match status" value="1"/>
</dbReference>
<dbReference type="NCBIfam" id="NF008101">
    <property type="entry name" value="PRK10846.1"/>
    <property type="match status" value="1"/>
</dbReference>
<comment type="similarity">
    <text evidence="2">Belongs to the folylpolyglutamate synthase family.</text>
</comment>
<dbReference type="SUPFAM" id="SSF53244">
    <property type="entry name" value="MurD-like peptide ligases, peptide-binding domain"/>
    <property type="match status" value="1"/>
</dbReference>
<keyword evidence="6" id="KW-0547">Nucleotide-binding</keyword>
<evidence type="ECO:0000256" key="1">
    <source>
        <dbReference type="ARBA" id="ARBA00001946"/>
    </source>
</evidence>
<reference evidence="12" key="1">
    <citation type="submission" date="2018-06" db="EMBL/GenBank/DDBJ databases">
        <authorList>
            <person name="Zhirakovskaya E."/>
        </authorList>
    </citation>
    <scope>NUCLEOTIDE SEQUENCE</scope>
</reference>
<evidence type="ECO:0000259" key="11">
    <source>
        <dbReference type="Pfam" id="PF08245"/>
    </source>
</evidence>